<evidence type="ECO:0000313" key="5">
    <source>
        <dbReference type="Proteomes" id="UP000215914"/>
    </source>
</evidence>
<accession>A0A251UCF4</accession>
<keyword evidence="5" id="KW-1185">Reference proteome</keyword>
<reference evidence="3 5" key="1">
    <citation type="journal article" date="2017" name="Nature">
        <title>The sunflower genome provides insights into oil metabolism, flowering and Asterid evolution.</title>
        <authorList>
            <person name="Badouin H."/>
            <person name="Gouzy J."/>
            <person name="Grassa C.J."/>
            <person name="Murat F."/>
            <person name="Staton S.E."/>
            <person name="Cottret L."/>
            <person name="Lelandais-Briere C."/>
            <person name="Owens G.L."/>
            <person name="Carrere S."/>
            <person name="Mayjonade B."/>
            <person name="Legrand L."/>
            <person name="Gill N."/>
            <person name="Kane N.C."/>
            <person name="Bowers J.E."/>
            <person name="Hubner S."/>
            <person name="Bellec A."/>
            <person name="Berard A."/>
            <person name="Berges H."/>
            <person name="Blanchet N."/>
            <person name="Boniface M.C."/>
            <person name="Brunel D."/>
            <person name="Catrice O."/>
            <person name="Chaidir N."/>
            <person name="Claudel C."/>
            <person name="Donnadieu C."/>
            <person name="Faraut T."/>
            <person name="Fievet G."/>
            <person name="Helmstetter N."/>
            <person name="King M."/>
            <person name="Knapp S.J."/>
            <person name="Lai Z."/>
            <person name="Le Paslier M.C."/>
            <person name="Lippi Y."/>
            <person name="Lorenzon L."/>
            <person name="Mandel J.R."/>
            <person name="Marage G."/>
            <person name="Marchand G."/>
            <person name="Marquand E."/>
            <person name="Bret-Mestries E."/>
            <person name="Morien E."/>
            <person name="Nambeesan S."/>
            <person name="Nguyen T."/>
            <person name="Pegot-Espagnet P."/>
            <person name="Pouilly N."/>
            <person name="Raftis F."/>
            <person name="Sallet E."/>
            <person name="Schiex T."/>
            <person name="Thomas J."/>
            <person name="Vandecasteele C."/>
            <person name="Vares D."/>
            <person name="Vear F."/>
            <person name="Vautrin S."/>
            <person name="Crespi M."/>
            <person name="Mangin B."/>
            <person name="Burke J.M."/>
            <person name="Salse J."/>
            <person name="Munos S."/>
            <person name="Vincourt P."/>
            <person name="Rieseberg L.H."/>
            <person name="Langlade N.B."/>
        </authorList>
    </citation>
    <scope>NUCLEOTIDE SEQUENCE [LARGE SCALE GENOMIC DNA]</scope>
    <source>
        <strain evidence="5">cv. SF193</strain>
        <tissue evidence="3">Leaves</tissue>
    </source>
</reference>
<reference evidence="4" key="2">
    <citation type="submission" date="2017-02" db="EMBL/GenBank/DDBJ databases">
        <title>Sunflower complete genome.</title>
        <authorList>
            <person name="Langlade N."/>
            <person name="Munos S."/>
        </authorList>
    </citation>
    <scope>NUCLEOTIDE SEQUENCE [LARGE SCALE GENOMIC DNA]</scope>
    <source>
        <tissue evidence="4">Leaves</tissue>
    </source>
</reference>
<evidence type="ECO:0000313" key="3">
    <source>
        <dbReference type="EMBL" id="KAF5799822.1"/>
    </source>
</evidence>
<keyword evidence="2" id="KW-0732">Signal</keyword>
<dbReference type="Gramene" id="mRNA:HanXRQr2_Chr07g0308931">
    <property type="protein sequence ID" value="mRNA:HanXRQr2_Chr07g0308931"/>
    <property type="gene ID" value="HanXRQr2_Chr07g0308931"/>
</dbReference>
<feature type="signal peptide" evidence="2">
    <location>
        <begin position="1"/>
        <end position="22"/>
    </location>
</feature>
<dbReference type="AlphaFoldDB" id="A0A251UCF4"/>
<protein>
    <recommendedName>
        <fullName evidence="6">Secreted protein</fullName>
    </recommendedName>
</protein>
<feature type="chain" id="PRO_5013304421" description="Secreted protein" evidence="2">
    <location>
        <begin position="23"/>
        <end position="100"/>
    </location>
</feature>
<reference evidence="3" key="3">
    <citation type="submission" date="2020-06" db="EMBL/GenBank/DDBJ databases">
        <title>Helianthus annuus Genome sequencing and assembly Release 2.</title>
        <authorList>
            <person name="Gouzy J."/>
            <person name="Langlade N."/>
            <person name="Munos S."/>
        </authorList>
    </citation>
    <scope>NUCLEOTIDE SEQUENCE</scope>
    <source>
        <tissue evidence="3">Leaves</tissue>
    </source>
</reference>
<evidence type="ECO:0000256" key="2">
    <source>
        <dbReference type="SAM" id="SignalP"/>
    </source>
</evidence>
<dbReference type="Proteomes" id="UP000215914">
    <property type="component" value="Chromosome 7"/>
</dbReference>
<feature type="compositionally biased region" description="Polar residues" evidence="1">
    <location>
        <begin position="79"/>
        <end position="92"/>
    </location>
</feature>
<evidence type="ECO:0008006" key="6">
    <source>
        <dbReference type="Google" id="ProtNLM"/>
    </source>
</evidence>
<name>A0A251UCF4_HELAN</name>
<gene>
    <name evidence="4" type="ORF">HannXRQ_Chr07g0199791</name>
    <name evidence="3" type="ORF">HanXRQr2_Chr07g0308931</name>
</gene>
<dbReference type="EMBL" id="CM007896">
    <property type="protein sequence ID" value="OTG21040.1"/>
    <property type="molecule type" value="Genomic_DNA"/>
</dbReference>
<feature type="region of interest" description="Disordered" evidence="1">
    <location>
        <begin position="79"/>
        <end position="100"/>
    </location>
</feature>
<sequence>MYRRCLMVTVVVVIYGSDVVRASRFGSVHASQWIQYDSTWFQFTWFSKFHARFRFRFGSRVTGQILKWCGRLGQTEPTQLTRSTQRVDSVNIPTRRLGKN</sequence>
<evidence type="ECO:0000256" key="1">
    <source>
        <dbReference type="SAM" id="MobiDB-lite"/>
    </source>
</evidence>
<organism evidence="4 5">
    <name type="scientific">Helianthus annuus</name>
    <name type="common">Common sunflower</name>
    <dbReference type="NCBI Taxonomy" id="4232"/>
    <lineage>
        <taxon>Eukaryota</taxon>
        <taxon>Viridiplantae</taxon>
        <taxon>Streptophyta</taxon>
        <taxon>Embryophyta</taxon>
        <taxon>Tracheophyta</taxon>
        <taxon>Spermatophyta</taxon>
        <taxon>Magnoliopsida</taxon>
        <taxon>eudicotyledons</taxon>
        <taxon>Gunneridae</taxon>
        <taxon>Pentapetalae</taxon>
        <taxon>asterids</taxon>
        <taxon>campanulids</taxon>
        <taxon>Asterales</taxon>
        <taxon>Asteraceae</taxon>
        <taxon>Asteroideae</taxon>
        <taxon>Heliantheae alliance</taxon>
        <taxon>Heliantheae</taxon>
        <taxon>Helianthus</taxon>
    </lineage>
</organism>
<dbReference type="EMBL" id="MNCJ02000322">
    <property type="protein sequence ID" value="KAF5799822.1"/>
    <property type="molecule type" value="Genomic_DNA"/>
</dbReference>
<evidence type="ECO:0000313" key="4">
    <source>
        <dbReference type="EMBL" id="OTG21040.1"/>
    </source>
</evidence>
<dbReference type="InParanoid" id="A0A251UCF4"/>
<proteinExistence type="predicted"/>